<dbReference type="EMBL" id="LKBA01000025">
    <property type="protein sequence ID" value="KPN61602.1"/>
    <property type="molecule type" value="Genomic_DNA"/>
</dbReference>
<sequence length="160" mass="18400">MTRIALPSVNRFLMMPLLVAALSLNPASLAPSFAGSRDNDDEIGALIAALLGLAVVGAVISNDNNDDRRRPSVDRDRYDDRYRRDPKYTLPSQCLRSFKTQFGKKRYWGRNCLKKRYNHVRSLPKACRDTVVVKNKNGVWVSRKVYQPRCLREAGYRKRR</sequence>
<dbReference type="OrthoDB" id="7876829at2"/>
<feature type="transmembrane region" description="Helical" evidence="2">
    <location>
        <begin position="45"/>
        <end position="62"/>
    </location>
</feature>
<proteinExistence type="predicted"/>
<evidence type="ECO:0000313" key="4">
    <source>
        <dbReference type="Proteomes" id="UP000050471"/>
    </source>
</evidence>
<name>A0A0P7HYE9_9RHOB</name>
<comment type="caution">
    <text evidence="3">The sequence shown here is derived from an EMBL/GenBank/DDBJ whole genome shotgun (WGS) entry which is preliminary data.</text>
</comment>
<reference evidence="3 4" key="1">
    <citation type="submission" date="2015-09" db="EMBL/GenBank/DDBJ databases">
        <title>Draft genome sequence of Aliiroseovarius crassostreae CV919-312TSm, the causative agent of Roseovarius Oyster Disease (formerly Juvenile Oyster Disease).</title>
        <authorList>
            <person name="Kessner L."/>
            <person name="Spinard E."/>
            <person name="Nelson D."/>
        </authorList>
    </citation>
    <scope>NUCLEOTIDE SEQUENCE [LARGE SCALE GENOMIC DNA]</scope>
    <source>
        <strain evidence="3 4">CV919-312</strain>
    </source>
</reference>
<keyword evidence="2" id="KW-1133">Transmembrane helix</keyword>
<evidence type="ECO:0000256" key="2">
    <source>
        <dbReference type="SAM" id="Phobius"/>
    </source>
</evidence>
<gene>
    <name evidence="3" type="ORF">AKJ29_03015</name>
</gene>
<keyword evidence="4" id="KW-1185">Reference proteome</keyword>
<accession>A0A0P7HYE9</accession>
<dbReference type="Proteomes" id="UP000050471">
    <property type="component" value="Unassembled WGS sequence"/>
</dbReference>
<feature type="region of interest" description="Disordered" evidence="1">
    <location>
        <begin position="63"/>
        <end position="85"/>
    </location>
</feature>
<keyword evidence="2" id="KW-0812">Transmembrane</keyword>
<dbReference type="AlphaFoldDB" id="A0A0P7HYE9"/>
<evidence type="ECO:0000256" key="1">
    <source>
        <dbReference type="SAM" id="MobiDB-lite"/>
    </source>
</evidence>
<feature type="compositionally biased region" description="Basic and acidic residues" evidence="1">
    <location>
        <begin position="65"/>
        <end position="85"/>
    </location>
</feature>
<protein>
    <submittedName>
        <fullName evidence="3">Uncharacterized protein</fullName>
    </submittedName>
</protein>
<keyword evidence="2" id="KW-0472">Membrane</keyword>
<organism evidence="3 4">
    <name type="scientific">Aliiroseovarius crassostreae</name>
    <dbReference type="NCBI Taxonomy" id="154981"/>
    <lineage>
        <taxon>Bacteria</taxon>
        <taxon>Pseudomonadati</taxon>
        <taxon>Pseudomonadota</taxon>
        <taxon>Alphaproteobacteria</taxon>
        <taxon>Rhodobacterales</taxon>
        <taxon>Paracoccaceae</taxon>
        <taxon>Aliiroseovarius</taxon>
    </lineage>
</organism>
<dbReference type="RefSeq" id="WP_055192933.1">
    <property type="nucleotide sequence ID" value="NZ_FPBS01000006.1"/>
</dbReference>
<evidence type="ECO:0000313" key="3">
    <source>
        <dbReference type="EMBL" id="KPN61602.1"/>
    </source>
</evidence>
<dbReference type="STRING" id="154981.AKJ29_03015"/>